<keyword evidence="5" id="KW-0449">Lipoprotein</keyword>
<dbReference type="InterPro" id="IPR050490">
    <property type="entry name" value="Bact_solute-bd_prot1"/>
</dbReference>
<dbReference type="PANTHER" id="PTHR43649:SF33">
    <property type="entry name" value="POLYGALACTURONAN_RHAMNOGALACTURONAN-BINDING PROTEIN YTCQ"/>
    <property type="match status" value="1"/>
</dbReference>
<keyword evidence="4" id="KW-0564">Palmitate</keyword>
<sequence>MKKILSLALTGTLVAGIAAGCSPAKETAKEGSATPPAGSAKPVALKMTVLPDDLDTFKLVFDEFKKENPNISVQLDTIPQQQYYDKLRLQLSGGEEIDLIGGNMDVFLDTGILEPLDEYIKKGNVDVSGFGPLYDNLKVNDKMYGLPYRKSNWMLYYNKTLFDKMNVPYPKSDMTWDDFRDLAKKMTQGEGASKIYGAFLHPWAQTWYIQAVQTGASIIDKDLTPFKKALQFRMDLEKDGSIMSWAEQITTSAHYNSAFQKGNVAMNLIGDWHIAQLRTAEEEKKISFDWDVVPAPHPAGVPANTSLATPVSLMLNKASKHKEEAFKLLQFMTGAKGAKIFASKGFLTGYTNDDIRKAYIGDGSMKPKNIHFFVEQKEYPEYPLLPGIKNIVLNNIYKQEGEMALTKAQTVDQAIQKIGERIQKEWADKYGKEFKAASKK</sequence>
<dbReference type="SUPFAM" id="SSF53850">
    <property type="entry name" value="Periplasmic binding protein-like II"/>
    <property type="match status" value="1"/>
</dbReference>
<evidence type="ECO:0000256" key="4">
    <source>
        <dbReference type="ARBA" id="ARBA00023139"/>
    </source>
</evidence>
<dbReference type="InterPro" id="IPR006059">
    <property type="entry name" value="SBP"/>
</dbReference>
<evidence type="ECO:0000256" key="3">
    <source>
        <dbReference type="ARBA" id="ARBA00023136"/>
    </source>
</evidence>
<organism evidence="6 7">
    <name type="scientific">Paenibacillus radicis</name>
    <name type="common">ex Xue et al. 2023</name>
    <dbReference type="NCBI Taxonomy" id="2972489"/>
    <lineage>
        <taxon>Bacteria</taxon>
        <taxon>Bacillati</taxon>
        <taxon>Bacillota</taxon>
        <taxon>Bacilli</taxon>
        <taxon>Bacillales</taxon>
        <taxon>Paenibacillaceae</taxon>
        <taxon>Paenibacillus</taxon>
    </lineage>
</organism>
<keyword evidence="3" id="KW-0472">Membrane</keyword>
<accession>A0ABT1YRI6</accession>
<keyword evidence="7" id="KW-1185">Reference proteome</keyword>
<dbReference type="EMBL" id="JANQBD010000031">
    <property type="protein sequence ID" value="MCR8635784.1"/>
    <property type="molecule type" value="Genomic_DNA"/>
</dbReference>
<comment type="caution">
    <text evidence="6">The sequence shown here is derived from an EMBL/GenBank/DDBJ whole genome shotgun (WGS) entry which is preliminary data.</text>
</comment>
<dbReference type="PROSITE" id="PS51257">
    <property type="entry name" value="PROKAR_LIPOPROTEIN"/>
    <property type="match status" value="1"/>
</dbReference>
<proteinExistence type="predicted"/>
<evidence type="ECO:0000313" key="6">
    <source>
        <dbReference type="EMBL" id="MCR8635784.1"/>
    </source>
</evidence>
<evidence type="ECO:0000256" key="5">
    <source>
        <dbReference type="ARBA" id="ARBA00023288"/>
    </source>
</evidence>
<reference evidence="6 7" key="1">
    <citation type="submission" date="2022-08" db="EMBL/GenBank/DDBJ databases">
        <title>Paenibacillus endoradicis sp. nov., Paenibacillus radicibacter sp. nov and Paenibacillus pararadicis sp. nov., three cold-adapted plant growth-promoting bacteria isolated from root of Larix gmelinii in Great Khingan.</title>
        <authorList>
            <person name="Xue H."/>
        </authorList>
    </citation>
    <scope>NUCLEOTIDE SEQUENCE [LARGE SCALE GENOMIC DNA]</scope>
    <source>
        <strain evidence="6 7">N5-1-1-5</strain>
    </source>
</reference>
<evidence type="ECO:0000313" key="7">
    <source>
        <dbReference type="Proteomes" id="UP001300012"/>
    </source>
</evidence>
<keyword evidence="1" id="KW-1003">Cell membrane</keyword>
<dbReference type="CDD" id="cd13585">
    <property type="entry name" value="PBP2_TMBP_like"/>
    <property type="match status" value="1"/>
</dbReference>
<keyword evidence="2" id="KW-0732">Signal</keyword>
<gene>
    <name evidence="6" type="ORF">NV381_31745</name>
</gene>
<dbReference type="Gene3D" id="3.40.190.10">
    <property type="entry name" value="Periplasmic binding protein-like II"/>
    <property type="match status" value="1"/>
</dbReference>
<dbReference type="PANTHER" id="PTHR43649">
    <property type="entry name" value="ARABINOSE-BINDING PROTEIN-RELATED"/>
    <property type="match status" value="1"/>
</dbReference>
<name>A0ABT1YRI6_9BACL</name>
<evidence type="ECO:0000256" key="1">
    <source>
        <dbReference type="ARBA" id="ARBA00022475"/>
    </source>
</evidence>
<dbReference type="Pfam" id="PF01547">
    <property type="entry name" value="SBP_bac_1"/>
    <property type="match status" value="1"/>
</dbReference>
<dbReference type="Proteomes" id="UP001300012">
    <property type="component" value="Unassembled WGS sequence"/>
</dbReference>
<dbReference type="RefSeq" id="WP_258217327.1">
    <property type="nucleotide sequence ID" value="NZ_JANQBD010000031.1"/>
</dbReference>
<evidence type="ECO:0000256" key="2">
    <source>
        <dbReference type="ARBA" id="ARBA00022729"/>
    </source>
</evidence>
<protein>
    <submittedName>
        <fullName evidence="6">Sugar ABC transporter substrate-binding protein</fullName>
    </submittedName>
</protein>